<evidence type="ECO:0000313" key="2">
    <source>
        <dbReference type="EMBL" id="SMO99432.1"/>
    </source>
</evidence>
<name>A0A521FTJ1_9ACTN</name>
<organism evidence="2 3">
    <name type="scientific">Geodermatophilus aquaeductus</name>
    <dbReference type="NCBI Taxonomy" id="1564161"/>
    <lineage>
        <taxon>Bacteria</taxon>
        <taxon>Bacillati</taxon>
        <taxon>Actinomycetota</taxon>
        <taxon>Actinomycetes</taxon>
        <taxon>Geodermatophilales</taxon>
        <taxon>Geodermatophilaceae</taxon>
        <taxon>Geodermatophilus</taxon>
    </lineage>
</organism>
<dbReference type="EMBL" id="FXTJ01000016">
    <property type="protein sequence ID" value="SMO99432.1"/>
    <property type="molecule type" value="Genomic_DNA"/>
</dbReference>
<dbReference type="PANTHER" id="PTHR43539">
    <property type="entry name" value="FLAVIN-BINDING MONOOXYGENASE-LIKE PROTEIN (AFU_ORTHOLOGUE AFUA_4G09220)"/>
    <property type="match status" value="1"/>
</dbReference>
<dbReference type="AlphaFoldDB" id="A0A521FTJ1"/>
<reference evidence="2 3" key="1">
    <citation type="submission" date="2017-05" db="EMBL/GenBank/DDBJ databases">
        <authorList>
            <person name="Varghese N."/>
            <person name="Submissions S."/>
        </authorList>
    </citation>
    <scope>NUCLEOTIDE SEQUENCE [LARGE SCALE GENOMIC DNA]</scope>
    <source>
        <strain evidence="2 3">DSM 46834</strain>
    </source>
</reference>
<protein>
    <submittedName>
        <fullName evidence="2">Putative flavoprotein involved in K+ transport</fullName>
    </submittedName>
</protein>
<proteinExistence type="predicted"/>
<dbReference type="Pfam" id="PF13738">
    <property type="entry name" value="Pyr_redox_3"/>
    <property type="match status" value="1"/>
</dbReference>
<evidence type="ECO:0000313" key="3">
    <source>
        <dbReference type="Proteomes" id="UP000317484"/>
    </source>
</evidence>
<gene>
    <name evidence="2" type="ORF">SAMN06273567_11674</name>
</gene>
<dbReference type="Proteomes" id="UP000317484">
    <property type="component" value="Unassembled WGS sequence"/>
</dbReference>
<dbReference type="SUPFAM" id="SSF51905">
    <property type="entry name" value="FAD/NAD(P)-binding domain"/>
    <property type="match status" value="2"/>
</dbReference>
<keyword evidence="3" id="KW-1185">Reference proteome</keyword>
<dbReference type="GO" id="GO:0050660">
    <property type="term" value="F:flavin adenine dinucleotide binding"/>
    <property type="evidence" value="ECO:0007669"/>
    <property type="project" value="TreeGrafter"/>
</dbReference>
<evidence type="ECO:0000256" key="1">
    <source>
        <dbReference type="ARBA" id="ARBA00023002"/>
    </source>
</evidence>
<keyword evidence="1" id="KW-0560">Oxidoreductase</keyword>
<dbReference type="PANTHER" id="PTHR43539:SF78">
    <property type="entry name" value="FLAVIN-CONTAINING MONOOXYGENASE"/>
    <property type="match status" value="1"/>
</dbReference>
<sequence>MTADRDVLVIGGGQAGLAMGHSLTQRGLRFEILDSGPEVGHTWRSRWDSLRLFTSGRYDSLPGLPFPAAADVYPGKDEVAEYLRAYAEEFELPVRLDTTVTSLTRTGDGGYLVKAGADALETPQVVVATGGFQQPSTPPVAADLAAEVHQVHSADYRRPGQLPPGRVLVVGAANSGCQIALELSATRTVDLAVGARVPTVPQRPLGRDVWWWASGLRLDRVTADSRLGRRLAGRDQNVGTGPRRLARRHGVTVRPRVQAAAGRRVTFADGTDAEYDVVVWATGFTTDDSWVDVPDAVDEHGRLRQSRGVTPSPGLYTLGRIWQHTRGSALLGWVGNDAEFLAGRIAARCRTSA</sequence>
<accession>A0A521FTJ1</accession>
<dbReference type="InterPro" id="IPR050982">
    <property type="entry name" value="Auxin_biosynth/cation_transpt"/>
</dbReference>
<dbReference type="Gene3D" id="3.50.50.60">
    <property type="entry name" value="FAD/NAD(P)-binding domain"/>
    <property type="match status" value="1"/>
</dbReference>
<dbReference type="GO" id="GO:0004497">
    <property type="term" value="F:monooxygenase activity"/>
    <property type="evidence" value="ECO:0007669"/>
    <property type="project" value="TreeGrafter"/>
</dbReference>
<dbReference type="PRINTS" id="PR00469">
    <property type="entry name" value="PNDRDTASEII"/>
</dbReference>
<dbReference type="RefSeq" id="WP_142461020.1">
    <property type="nucleotide sequence ID" value="NZ_FXTJ01000016.1"/>
</dbReference>
<dbReference type="InterPro" id="IPR036188">
    <property type="entry name" value="FAD/NAD-bd_sf"/>
</dbReference>